<accession>A0ACB6ZG71</accession>
<comment type="caution">
    <text evidence="1">The sequence shown here is derived from an EMBL/GenBank/DDBJ whole genome shotgun (WGS) entry which is preliminary data.</text>
</comment>
<gene>
    <name evidence="1" type="ORF">BDM02DRAFT_3186973</name>
</gene>
<dbReference type="Proteomes" id="UP000886501">
    <property type="component" value="Unassembled WGS sequence"/>
</dbReference>
<evidence type="ECO:0000313" key="1">
    <source>
        <dbReference type="EMBL" id="KAF9648651.1"/>
    </source>
</evidence>
<reference evidence="1" key="1">
    <citation type="submission" date="2019-10" db="EMBL/GenBank/DDBJ databases">
        <authorList>
            <consortium name="DOE Joint Genome Institute"/>
            <person name="Kuo A."/>
            <person name="Miyauchi S."/>
            <person name="Kiss E."/>
            <person name="Drula E."/>
            <person name="Kohler A."/>
            <person name="Sanchez-Garcia M."/>
            <person name="Andreopoulos B."/>
            <person name="Barry K.W."/>
            <person name="Bonito G."/>
            <person name="Buee M."/>
            <person name="Carver A."/>
            <person name="Chen C."/>
            <person name="Cichocki N."/>
            <person name="Clum A."/>
            <person name="Culley D."/>
            <person name="Crous P.W."/>
            <person name="Fauchery L."/>
            <person name="Girlanda M."/>
            <person name="Hayes R."/>
            <person name="Keri Z."/>
            <person name="Labutti K."/>
            <person name="Lipzen A."/>
            <person name="Lombard V."/>
            <person name="Magnuson J."/>
            <person name="Maillard F."/>
            <person name="Morin E."/>
            <person name="Murat C."/>
            <person name="Nolan M."/>
            <person name="Ohm R."/>
            <person name="Pangilinan J."/>
            <person name="Pereira M."/>
            <person name="Perotto S."/>
            <person name="Peter M."/>
            <person name="Riley R."/>
            <person name="Sitrit Y."/>
            <person name="Stielow B."/>
            <person name="Szollosi G."/>
            <person name="Zifcakova L."/>
            <person name="Stursova M."/>
            <person name="Spatafora J.W."/>
            <person name="Tedersoo L."/>
            <person name="Vaario L.-M."/>
            <person name="Yamada A."/>
            <person name="Yan M."/>
            <person name="Wang P."/>
            <person name="Xu J."/>
            <person name="Bruns T."/>
            <person name="Baldrian P."/>
            <person name="Vilgalys R."/>
            <person name="Henrissat B."/>
            <person name="Grigoriev I.V."/>
            <person name="Hibbett D."/>
            <person name="Nagy L.G."/>
            <person name="Martin F.M."/>
        </authorList>
    </citation>
    <scope>NUCLEOTIDE SEQUENCE</scope>
    <source>
        <strain evidence="1">P2</strain>
    </source>
</reference>
<dbReference type="EMBL" id="MU118010">
    <property type="protein sequence ID" value="KAF9648651.1"/>
    <property type="molecule type" value="Genomic_DNA"/>
</dbReference>
<protein>
    <submittedName>
        <fullName evidence="1">Uncharacterized protein</fullName>
    </submittedName>
</protein>
<reference evidence="1" key="2">
    <citation type="journal article" date="2020" name="Nat. Commun.">
        <title>Large-scale genome sequencing of mycorrhizal fungi provides insights into the early evolution of symbiotic traits.</title>
        <authorList>
            <person name="Miyauchi S."/>
            <person name="Kiss E."/>
            <person name="Kuo A."/>
            <person name="Drula E."/>
            <person name="Kohler A."/>
            <person name="Sanchez-Garcia M."/>
            <person name="Morin E."/>
            <person name="Andreopoulos B."/>
            <person name="Barry K.W."/>
            <person name="Bonito G."/>
            <person name="Buee M."/>
            <person name="Carver A."/>
            <person name="Chen C."/>
            <person name="Cichocki N."/>
            <person name="Clum A."/>
            <person name="Culley D."/>
            <person name="Crous P.W."/>
            <person name="Fauchery L."/>
            <person name="Girlanda M."/>
            <person name="Hayes R.D."/>
            <person name="Keri Z."/>
            <person name="LaButti K."/>
            <person name="Lipzen A."/>
            <person name="Lombard V."/>
            <person name="Magnuson J."/>
            <person name="Maillard F."/>
            <person name="Murat C."/>
            <person name="Nolan M."/>
            <person name="Ohm R.A."/>
            <person name="Pangilinan J."/>
            <person name="Pereira M.F."/>
            <person name="Perotto S."/>
            <person name="Peter M."/>
            <person name="Pfister S."/>
            <person name="Riley R."/>
            <person name="Sitrit Y."/>
            <person name="Stielow J.B."/>
            <person name="Szollosi G."/>
            <person name="Zifcakova L."/>
            <person name="Stursova M."/>
            <person name="Spatafora J.W."/>
            <person name="Tedersoo L."/>
            <person name="Vaario L.M."/>
            <person name="Yamada A."/>
            <person name="Yan M."/>
            <person name="Wang P."/>
            <person name="Xu J."/>
            <person name="Bruns T."/>
            <person name="Baldrian P."/>
            <person name="Vilgalys R."/>
            <person name="Dunand C."/>
            <person name="Henrissat B."/>
            <person name="Grigoriev I.V."/>
            <person name="Hibbett D."/>
            <person name="Nagy L.G."/>
            <person name="Martin F.M."/>
        </authorList>
    </citation>
    <scope>NUCLEOTIDE SEQUENCE</scope>
    <source>
        <strain evidence="1">P2</strain>
    </source>
</reference>
<keyword evidence="2" id="KW-1185">Reference proteome</keyword>
<proteinExistence type="predicted"/>
<evidence type="ECO:0000313" key="2">
    <source>
        <dbReference type="Proteomes" id="UP000886501"/>
    </source>
</evidence>
<name>A0ACB6ZG71_THEGA</name>
<sequence length="205" mass="23085">MVATRKSKTKPTLRQSTLSFASKRAHSSKVGEKKQAPIRKTGSAPIPISVEANRVSAKRPRSPDPSEISSDSEDETETERFTSKSVKGTKTQETVIPTPPAVEEVERERLNPKDRKWDKHYASVKETMGGLPAVHGEKQTKIHEILRVFDLSYNYGPCVGTTRMQRWERAKALGLNPPIEVFEILSTREGHKDQEYVQNVLYGEL</sequence>
<organism evidence="1 2">
    <name type="scientific">Thelephora ganbajun</name>
    <name type="common">Ganba fungus</name>
    <dbReference type="NCBI Taxonomy" id="370292"/>
    <lineage>
        <taxon>Eukaryota</taxon>
        <taxon>Fungi</taxon>
        <taxon>Dikarya</taxon>
        <taxon>Basidiomycota</taxon>
        <taxon>Agaricomycotina</taxon>
        <taxon>Agaricomycetes</taxon>
        <taxon>Thelephorales</taxon>
        <taxon>Thelephoraceae</taxon>
        <taxon>Thelephora</taxon>
    </lineage>
</organism>